<evidence type="ECO:0000256" key="7">
    <source>
        <dbReference type="ARBA" id="ARBA00023180"/>
    </source>
</evidence>
<sequence length="426" mass="43688">MQFKKSLFLAAALVSTVLADVTEITSSLNATITSTTSVSVASGCTLTSYTATAQSELDDLASCDAIKGDLTIGGDIATASISNIKAIYGDLTVYNATSLTSLTADSITTITGTLSLVDLTILSTASFAELSSVGAVYFVTLPALSSISLTTGITDAESIYISDTYLSSLDGFDATNVETFNINNNKNLDTIESSIETISSALDISYNSEDVDVKFDDLIWANNITFRDIASVSLSNLTTVNASLGFISSVMESIKVNSVETIGGTLTIENNEKLTELDFSKLTSIAGGFVIVNNTDLDTIDGFDDLETVGGAVEFEGSFSNASLPALKTVRGGFIVETDGDLDCTEFNDLDSDGVIEGDKYVCSAASSSTSTTGTATSGASTSTGSSSDSSSSSSSSSSTAAAAGNSAVASLSIFGTFVAIALSLL</sequence>
<evidence type="ECO:0008006" key="12">
    <source>
        <dbReference type="Google" id="ProtNLM"/>
    </source>
</evidence>
<reference evidence="11" key="1">
    <citation type="submission" date="2016-05" db="EMBL/GenBank/DDBJ databases">
        <title>Comparative genomics of biotechnologically important yeasts.</title>
        <authorList>
            <consortium name="DOE Joint Genome Institute"/>
            <person name="Riley R."/>
            <person name="Haridas S."/>
            <person name="Wolfe K.H."/>
            <person name="Lopes M.R."/>
            <person name="Hittinger C.T."/>
            <person name="Goker M."/>
            <person name="Salamov A."/>
            <person name="Wisecaver J."/>
            <person name="Long T.M."/>
            <person name="Aerts A.L."/>
            <person name="Barry K."/>
            <person name="Choi C."/>
            <person name="Clum A."/>
            <person name="Coughlan A.Y."/>
            <person name="Deshpande S."/>
            <person name="Douglass A.P."/>
            <person name="Hanson S.J."/>
            <person name="Klenk H.-P."/>
            <person name="Labutti K."/>
            <person name="Lapidus A."/>
            <person name="Lindquist E."/>
            <person name="Lipzen A."/>
            <person name="Meier-Kolthoff J.P."/>
            <person name="Ohm R.A."/>
            <person name="Otillar R.P."/>
            <person name="Pangilinan J."/>
            <person name="Peng Y."/>
            <person name="Rokas A."/>
            <person name="Rosa C.A."/>
            <person name="Scheuner C."/>
            <person name="Sibirny A.A."/>
            <person name="Slot J.C."/>
            <person name="Stielow J.B."/>
            <person name="Sun H."/>
            <person name="Kurtzman C.P."/>
            <person name="Blackwell M."/>
            <person name="Grigoriev I.V."/>
            <person name="Jeffries T.W."/>
        </authorList>
    </citation>
    <scope>NUCLEOTIDE SEQUENCE [LARGE SCALE GENOMIC DNA]</scope>
    <source>
        <strain evidence="11">NRRL Y-2460</strain>
    </source>
</reference>
<dbReference type="GO" id="GO:0005886">
    <property type="term" value="C:plasma membrane"/>
    <property type="evidence" value="ECO:0007669"/>
    <property type="project" value="UniProtKB-SubCell"/>
</dbReference>
<organism evidence="10 11">
    <name type="scientific">Pachysolen tannophilus NRRL Y-2460</name>
    <dbReference type="NCBI Taxonomy" id="669874"/>
    <lineage>
        <taxon>Eukaryota</taxon>
        <taxon>Fungi</taxon>
        <taxon>Dikarya</taxon>
        <taxon>Ascomycota</taxon>
        <taxon>Saccharomycotina</taxon>
        <taxon>Pichiomycetes</taxon>
        <taxon>Pachysolenaceae</taxon>
        <taxon>Pachysolen</taxon>
    </lineage>
</organism>
<dbReference type="Proteomes" id="UP000094236">
    <property type="component" value="Unassembled WGS sequence"/>
</dbReference>
<comment type="subcellular location">
    <subcellularLocation>
        <location evidence="2">Cell membrane</location>
        <topology evidence="2">Lipid-anchor</topology>
        <topology evidence="2">GPI-anchor</topology>
    </subcellularLocation>
    <subcellularLocation>
        <location evidence="1">Secreted</location>
        <location evidence="1">Cell wall</location>
    </subcellularLocation>
</comment>
<name>A0A1E4TYZ3_PACTA</name>
<feature type="signal peptide" evidence="9">
    <location>
        <begin position="1"/>
        <end position="19"/>
    </location>
</feature>
<feature type="region of interest" description="Disordered" evidence="8">
    <location>
        <begin position="367"/>
        <end position="397"/>
    </location>
</feature>
<dbReference type="PANTHER" id="PTHR31018">
    <property type="entry name" value="SPORULATION-SPECIFIC PROTEIN-RELATED"/>
    <property type="match status" value="1"/>
</dbReference>
<dbReference type="AlphaFoldDB" id="A0A1E4TYZ3"/>
<gene>
    <name evidence="10" type="ORF">PACTADRAFT_1544</name>
</gene>
<evidence type="ECO:0000256" key="2">
    <source>
        <dbReference type="ARBA" id="ARBA00004609"/>
    </source>
</evidence>
<evidence type="ECO:0000256" key="5">
    <source>
        <dbReference type="ARBA" id="ARBA00022525"/>
    </source>
</evidence>
<keyword evidence="6 9" id="KW-0732">Signal</keyword>
<dbReference type="OrthoDB" id="536881at2759"/>
<evidence type="ECO:0000256" key="3">
    <source>
        <dbReference type="ARBA" id="ARBA00005798"/>
    </source>
</evidence>
<evidence type="ECO:0000256" key="9">
    <source>
        <dbReference type="SAM" id="SignalP"/>
    </source>
</evidence>
<keyword evidence="7" id="KW-0325">Glycoprotein</keyword>
<comment type="similarity">
    <text evidence="3">Belongs to the SPS2 family.</text>
</comment>
<dbReference type="GO" id="GO:0009986">
    <property type="term" value="C:cell surface"/>
    <property type="evidence" value="ECO:0007669"/>
    <property type="project" value="TreeGrafter"/>
</dbReference>
<feature type="chain" id="PRO_5009163409" description="Receptor L-domain domain-containing protein" evidence="9">
    <location>
        <begin position="20"/>
        <end position="426"/>
    </location>
</feature>
<dbReference type="PANTHER" id="PTHR31018:SF3">
    <property type="entry name" value="RECEPTOR PROTEIN-TYROSINE KINASE"/>
    <property type="match status" value="1"/>
</dbReference>
<protein>
    <recommendedName>
        <fullName evidence="12">Receptor L-domain domain-containing protein</fullName>
    </recommendedName>
</protein>
<dbReference type="InterPro" id="IPR036941">
    <property type="entry name" value="Rcpt_L-dom_sf"/>
</dbReference>
<dbReference type="STRING" id="669874.A0A1E4TYZ3"/>
<evidence type="ECO:0000256" key="4">
    <source>
        <dbReference type="ARBA" id="ARBA00022512"/>
    </source>
</evidence>
<dbReference type="SUPFAM" id="SSF52058">
    <property type="entry name" value="L domain-like"/>
    <property type="match status" value="2"/>
</dbReference>
<proteinExistence type="inferred from homology"/>
<keyword evidence="5" id="KW-0964">Secreted</keyword>
<dbReference type="GO" id="GO:0031505">
    <property type="term" value="P:fungal-type cell wall organization"/>
    <property type="evidence" value="ECO:0007669"/>
    <property type="project" value="TreeGrafter"/>
</dbReference>
<dbReference type="GO" id="GO:0009277">
    <property type="term" value="C:fungal-type cell wall"/>
    <property type="evidence" value="ECO:0007669"/>
    <property type="project" value="TreeGrafter"/>
</dbReference>
<evidence type="ECO:0000256" key="8">
    <source>
        <dbReference type="SAM" id="MobiDB-lite"/>
    </source>
</evidence>
<evidence type="ECO:0000256" key="6">
    <source>
        <dbReference type="ARBA" id="ARBA00022729"/>
    </source>
</evidence>
<dbReference type="Gene3D" id="3.80.20.20">
    <property type="entry name" value="Receptor L-domain"/>
    <property type="match status" value="2"/>
</dbReference>
<keyword evidence="4" id="KW-0134">Cell wall</keyword>
<evidence type="ECO:0000313" key="10">
    <source>
        <dbReference type="EMBL" id="ODV96961.1"/>
    </source>
</evidence>
<dbReference type="EMBL" id="KV454012">
    <property type="protein sequence ID" value="ODV96961.1"/>
    <property type="molecule type" value="Genomic_DNA"/>
</dbReference>
<keyword evidence="11" id="KW-1185">Reference proteome</keyword>
<evidence type="ECO:0000256" key="1">
    <source>
        <dbReference type="ARBA" id="ARBA00004191"/>
    </source>
</evidence>
<evidence type="ECO:0000313" key="11">
    <source>
        <dbReference type="Proteomes" id="UP000094236"/>
    </source>
</evidence>
<accession>A0A1E4TYZ3</accession>
<dbReference type="InterPro" id="IPR051648">
    <property type="entry name" value="CWI-Assembly_Regulator"/>
</dbReference>